<evidence type="ECO:0000256" key="9">
    <source>
        <dbReference type="ARBA" id="ARBA00023125"/>
    </source>
</evidence>
<evidence type="ECO:0000256" key="7">
    <source>
        <dbReference type="ARBA" id="ARBA00022839"/>
    </source>
</evidence>
<feature type="domain" description="UvrD-like helicase ATP-binding" evidence="16">
    <location>
        <begin position="19"/>
        <end position="316"/>
    </location>
</feature>
<dbReference type="InterPro" id="IPR011335">
    <property type="entry name" value="Restrct_endonuc-II-like"/>
</dbReference>
<dbReference type="SUPFAM" id="SSF52980">
    <property type="entry name" value="Restriction endonuclease-like"/>
    <property type="match status" value="1"/>
</dbReference>
<evidence type="ECO:0000256" key="1">
    <source>
        <dbReference type="ARBA" id="ARBA00009922"/>
    </source>
</evidence>
<dbReference type="Gene3D" id="3.40.50.300">
    <property type="entry name" value="P-loop containing nucleotide triphosphate hydrolases"/>
    <property type="match status" value="2"/>
</dbReference>
<organism evidence="18 19">
    <name type="scientific">Luteococcus sanguinis</name>
    <dbReference type="NCBI Taxonomy" id="174038"/>
    <lineage>
        <taxon>Bacteria</taxon>
        <taxon>Bacillati</taxon>
        <taxon>Actinomycetota</taxon>
        <taxon>Actinomycetes</taxon>
        <taxon>Propionibacteriales</taxon>
        <taxon>Propionibacteriaceae</taxon>
        <taxon>Luteococcus</taxon>
    </lineage>
</organism>
<dbReference type="RefSeq" id="WP_343886055.1">
    <property type="nucleotide sequence ID" value="NZ_BAAAKI010000012.1"/>
</dbReference>
<dbReference type="Pfam" id="PF13361">
    <property type="entry name" value="UvrD_C"/>
    <property type="match status" value="1"/>
</dbReference>
<proteinExistence type="inferred from homology"/>
<dbReference type="InterPro" id="IPR013986">
    <property type="entry name" value="DExx_box_DNA_helicase_dom_sf"/>
</dbReference>
<evidence type="ECO:0000256" key="14">
    <source>
        <dbReference type="ARBA" id="ARBA00048988"/>
    </source>
</evidence>
<dbReference type="PANTHER" id="PTHR11070">
    <property type="entry name" value="UVRD / RECB / PCRA DNA HELICASE FAMILY MEMBER"/>
    <property type="match status" value="1"/>
</dbReference>
<evidence type="ECO:0000259" key="17">
    <source>
        <dbReference type="PROSITE" id="PS51217"/>
    </source>
</evidence>
<dbReference type="PROSITE" id="PS51198">
    <property type="entry name" value="UVRD_HELICASE_ATP_BIND"/>
    <property type="match status" value="1"/>
</dbReference>
<evidence type="ECO:0000256" key="5">
    <source>
        <dbReference type="ARBA" id="ARBA00022801"/>
    </source>
</evidence>
<evidence type="ECO:0000256" key="10">
    <source>
        <dbReference type="ARBA" id="ARBA00023204"/>
    </source>
</evidence>
<comment type="catalytic activity">
    <reaction evidence="12">
        <text>Couples ATP hydrolysis with the unwinding of duplex DNA by translocating in the 3'-5' direction.</text>
        <dbReference type="EC" id="5.6.2.4"/>
    </reaction>
</comment>
<dbReference type="Gene3D" id="1.10.486.10">
    <property type="entry name" value="PCRA, domain 4"/>
    <property type="match status" value="1"/>
</dbReference>
<keyword evidence="19" id="KW-1185">Reference proteome</keyword>
<feature type="binding site" evidence="15">
    <location>
        <begin position="40"/>
        <end position="47"/>
    </location>
    <ligand>
        <name>ATP</name>
        <dbReference type="ChEBI" id="CHEBI:30616"/>
    </ligand>
</feature>
<dbReference type="EC" id="5.6.2.4" evidence="13"/>
<evidence type="ECO:0000259" key="16">
    <source>
        <dbReference type="PROSITE" id="PS51198"/>
    </source>
</evidence>
<dbReference type="PANTHER" id="PTHR11070:SF59">
    <property type="entry name" value="DNA 3'-5' HELICASE"/>
    <property type="match status" value="1"/>
</dbReference>
<sequence length="1074" mass="115569">MTQTRYILGPTASEQVALPVLDDAQASVVQHRGGPLLVVGGPGTGKTTVLVESVASRVGADGDLSGHLVLTWSRPAAQALRQRLVARVGRSQLAPKVMTVHGFCHSLVRRFGLEPDESGVVGQVKLLTAPEQEFRVRELLGGHDTSAWPTDLLNAVGTRAFAGEVRAVLARTRQLGMDPAEVVDAGQRAGRPEWQAIGDFFDDYLDVLDAEQALDYAELVHRCRLLLLDETVRATLQRELVDVHVDEFAECDASQVALLGDVAELGLDVVAFGDPTTAVFGFRGADKRAILDFDRVVARTGRPSTRIDLLVNHRAEADLVRACSVVQLRLPAQGAAPAPVARPGVGRGRVRAVVYESPGAQVEHVAELLRHAHLEKGMGWHEMAVLTRSGRGDLPGLTRALSAAGVPVEVAGDDIALAEEIAVRPMLLALELALELSRGVEEFDPDQVARLLRSPLGGLDSLELRRLGRLLRVVTAAEGEIPQPSGVLVAALVRQPARAALLADEQGALPMEALAAVKLGELLAAVAGRIVRGAAVPAVLWELWQGTGWRERLLADALRGGSGAQRAHRDADAVCALFDLAAREQDLVGDKGVRALLAEVQGQAIPEDTARESDLRDRGVRLVTAHRVKGEQWRLVVVVGVQEGLWPNLARRGTLLEPDRLSRDGVLPSAPTSEVLADERRLFLLACSRATETLVVTSVSGAEGEGDQPSRFLAELGVPVEEEMGRARRPMTIPALVAELRRAATDPASPPALREAAAARLARLADARGADGQRLAPMAEPGSWWGVLDHTAADVNLTEPGAPIILQSSQVESLLDCPRQWFLSRQARAEAGRSSAANLGTVVHVLAQHALADEIDPDELAGRLDEVWDRIDFDADWLSSSERAEAEAALERFGAWTEAMDSREVLGVEVAFRTTVDLGDERVVVTGSVDRLERDAQGRIRVVDFKTGRRVPTADSVRANDQIGIYQLAAQQGAFDDLAPGERRVGGAELVYLRKQDGQQPWPKVLGQPSLDEAPTLASEADDEGLPTWVHRRLARAARIVRSEDFAATTCDRCKFCAFELGCPARANAPEVAR</sequence>
<keyword evidence="2" id="KW-0540">Nuclease</keyword>
<evidence type="ECO:0000256" key="8">
    <source>
        <dbReference type="ARBA" id="ARBA00022840"/>
    </source>
</evidence>
<dbReference type="Pfam" id="PF00580">
    <property type="entry name" value="UvrD-helicase"/>
    <property type="match status" value="1"/>
</dbReference>
<keyword evidence="5 15" id="KW-0378">Hydrolase</keyword>
<keyword evidence="8 15" id="KW-0067">ATP-binding</keyword>
<dbReference type="GO" id="GO:0004386">
    <property type="term" value="F:helicase activity"/>
    <property type="evidence" value="ECO:0007669"/>
    <property type="project" value="UniProtKB-KW"/>
</dbReference>
<feature type="domain" description="UvrD-like helicase C-terminal" evidence="17">
    <location>
        <begin position="316"/>
        <end position="630"/>
    </location>
</feature>
<dbReference type="InterPro" id="IPR014017">
    <property type="entry name" value="DNA_helicase_UvrD-like_C"/>
</dbReference>
<keyword evidence="9" id="KW-0238">DNA-binding</keyword>
<dbReference type="EMBL" id="JBHSUA010000008">
    <property type="protein sequence ID" value="MFC6395877.1"/>
    <property type="molecule type" value="Genomic_DNA"/>
</dbReference>
<evidence type="ECO:0000256" key="4">
    <source>
        <dbReference type="ARBA" id="ARBA00022763"/>
    </source>
</evidence>
<dbReference type="InterPro" id="IPR038726">
    <property type="entry name" value="PDDEXK_AddAB-type"/>
</dbReference>
<keyword evidence="10" id="KW-0234">DNA repair</keyword>
<dbReference type="PROSITE" id="PS51217">
    <property type="entry name" value="UVRD_HELICASE_CTER"/>
    <property type="match status" value="1"/>
</dbReference>
<comment type="caution">
    <text evidence="18">The sequence shown here is derived from an EMBL/GenBank/DDBJ whole genome shotgun (WGS) entry which is preliminary data.</text>
</comment>
<evidence type="ECO:0000256" key="12">
    <source>
        <dbReference type="ARBA" id="ARBA00034617"/>
    </source>
</evidence>
<evidence type="ECO:0000256" key="15">
    <source>
        <dbReference type="PROSITE-ProRule" id="PRU00560"/>
    </source>
</evidence>
<keyword evidence="11" id="KW-0413">Isomerase</keyword>
<dbReference type="InterPro" id="IPR014016">
    <property type="entry name" value="UvrD-like_ATP-bd"/>
</dbReference>
<evidence type="ECO:0000256" key="11">
    <source>
        <dbReference type="ARBA" id="ARBA00023235"/>
    </source>
</evidence>
<accession>A0ABW1X1B0</accession>
<dbReference type="Gene3D" id="3.90.320.10">
    <property type="match status" value="1"/>
</dbReference>
<keyword evidence="4" id="KW-0227">DNA damage</keyword>
<dbReference type="Pfam" id="PF12705">
    <property type="entry name" value="PDDEXK_1"/>
    <property type="match status" value="1"/>
</dbReference>
<evidence type="ECO:0000256" key="3">
    <source>
        <dbReference type="ARBA" id="ARBA00022741"/>
    </source>
</evidence>
<keyword evidence="7" id="KW-0269">Exonuclease</keyword>
<evidence type="ECO:0000313" key="18">
    <source>
        <dbReference type="EMBL" id="MFC6395877.1"/>
    </source>
</evidence>
<name>A0ABW1X1B0_9ACTN</name>
<dbReference type="InterPro" id="IPR027417">
    <property type="entry name" value="P-loop_NTPase"/>
</dbReference>
<dbReference type="Gene3D" id="1.10.10.160">
    <property type="match status" value="1"/>
</dbReference>
<dbReference type="InterPro" id="IPR011604">
    <property type="entry name" value="PDDEXK-like_dom_sf"/>
</dbReference>
<keyword evidence="3 15" id="KW-0547">Nucleotide-binding</keyword>
<comment type="catalytic activity">
    <reaction evidence="14">
        <text>ATP + H2O = ADP + phosphate + H(+)</text>
        <dbReference type="Rhea" id="RHEA:13065"/>
        <dbReference type="ChEBI" id="CHEBI:15377"/>
        <dbReference type="ChEBI" id="CHEBI:15378"/>
        <dbReference type="ChEBI" id="CHEBI:30616"/>
        <dbReference type="ChEBI" id="CHEBI:43474"/>
        <dbReference type="ChEBI" id="CHEBI:456216"/>
        <dbReference type="EC" id="5.6.2.4"/>
    </reaction>
</comment>
<evidence type="ECO:0000256" key="6">
    <source>
        <dbReference type="ARBA" id="ARBA00022806"/>
    </source>
</evidence>
<keyword evidence="6 15" id="KW-0347">Helicase</keyword>
<protein>
    <recommendedName>
        <fullName evidence="13">DNA 3'-5' helicase</fullName>
        <ecNumber evidence="13">5.6.2.4</ecNumber>
    </recommendedName>
</protein>
<comment type="similarity">
    <text evidence="1">Belongs to the helicase family. UvrD subfamily.</text>
</comment>
<dbReference type="SUPFAM" id="SSF52540">
    <property type="entry name" value="P-loop containing nucleoside triphosphate hydrolases"/>
    <property type="match status" value="1"/>
</dbReference>
<gene>
    <name evidence="18" type="ORF">ACFP57_02545</name>
</gene>
<evidence type="ECO:0000256" key="2">
    <source>
        <dbReference type="ARBA" id="ARBA00022722"/>
    </source>
</evidence>
<evidence type="ECO:0000256" key="13">
    <source>
        <dbReference type="ARBA" id="ARBA00034808"/>
    </source>
</evidence>
<reference evidence="19" key="1">
    <citation type="journal article" date="2019" name="Int. J. Syst. Evol. Microbiol.">
        <title>The Global Catalogue of Microorganisms (GCM) 10K type strain sequencing project: providing services to taxonomists for standard genome sequencing and annotation.</title>
        <authorList>
            <consortium name="The Broad Institute Genomics Platform"/>
            <consortium name="The Broad Institute Genome Sequencing Center for Infectious Disease"/>
            <person name="Wu L."/>
            <person name="Ma J."/>
        </authorList>
    </citation>
    <scope>NUCLEOTIDE SEQUENCE [LARGE SCALE GENOMIC DNA]</scope>
    <source>
        <strain evidence="19">CGMCC 1.15277</strain>
    </source>
</reference>
<evidence type="ECO:0000313" key="19">
    <source>
        <dbReference type="Proteomes" id="UP001596266"/>
    </source>
</evidence>
<dbReference type="InterPro" id="IPR000212">
    <property type="entry name" value="DNA_helicase_UvrD/REP"/>
</dbReference>
<dbReference type="Proteomes" id="UP001596266">
    <property type="component" value="Unassembled WGS sequence"/>
</dbReference>